<dbReference type="EMBL" id="JACJQL010000038">
    <property type="protein sequence ID" value="MBD2253824.1"/>
    <property type="molecule type" value="Genomic_DNA"/>
</dbReference>
<keyword evidence="2" id="KW-0812">Transmembrane</keyword>
<evidence type="ECO:0000256" key="3">
    <source>
        <dbReference type="ARBA" id="ARBA00022989"/>
    </source>
</evidence>
<reference evidence="7 8" key="1">
    <citation type="journal article" date="2020" name="ISME J.">
        <title>Comparative genomics reveals insights into cyanobacterial evolution and habitat adaptation.</title>
        <authorList>
            <person name="Chen M.Y."/>
            <person name="Teng W.K."/>
            <person name="Zhao L."/>
            <person name="Hu C.X."/>
            <person name="Zhou Y.K."/>
            <person name="Han B.P."/>
            <person name="Song L.R."/>
            <person name="Shu W.S."/>
        </authorList>
    </citation>
    <scope>NUCLEOTIDE SEQUENCE [LARGE SCALE GENOMIC DNA]</scope>
    <source>
        <strain evidence="7 8">FACHB-3921</strain>
    </source>
</reference>
<dbReference type="NCBIfam" id="TIGR01352">
    <property type="entry name" value="tonB_Cterm"/>
    <property type="match status" value="1"/>
</dbReference>
<evidence type="ECO:0000313" key="8">
    <source>
        <dbReference type="Proteomes" id="UP000621307"/>
    </source>
</evidence>
<gene>
    <name evidence="7" type="ORF">H6G14_21355</name>
</gene>
<comment type="caution">
    <text evidence="7">The sequence shown here is derived from an EMBL/GenBank/DDBJ whole genome shotgun (WGS) entry which is preliminary data.</text>
</comment>
<keyword evidence="4" id="KW-0472">Membrane</keyword>
<dbReference type="InterPro" id="IPR006260">
    <property type="entry name" value="TonB/TolA_C"/>
</dbReference>
<protein>
    <submittedName>
        <fullName evidence="7">Energy transducer TonB</fullName>
    </submittedName>
</protein>
<evidence type="ECO:0000313" key="7">
    <source>
        <dbReference type="EMBL" id="MBD2253824.1"/>
    </source>
</evidence>
<comment type="subcellular location">
    <subcellularLocation>
        <location evidence="1">Membrane</location>
        <topology evidence="1">Single-pass membrane protein</topology>
    </subcellularLocation>
</comment>
<dbReference type="PROSITE" id="PS52015">
    <property type="entry name" value="TONB_CTD"/>
    <property type="match status" value="1"/>
</dbReference>
<accession>A0ABR8BJE5</accession>
<evidence type="ECO:0000256" key="1">
    <source>
        <dbReference type="ARBA" id="ARBA00004167"/>
    </source>
</evidence>
<organism evidence="7 8">
    <name type="scientific">Nostoc parmelioides FACHB-3921</name>
    <dbReference type="NCBI Taxonomy" id="2692909"/>
    <lineage>
        <taxon>Bacteria</taxon>
        <taxon>Bacillati</taxon>
        <taxon>Cyanobacteriota</taxon>
        <taxon>Cyanophyceae</taxon>
        <taxon>Nostocales</taxon>
        <taxon>Nostocaceae</taxon>
        <taxon>Nostoc</taxon>
    </lineage>
</organism>
<dbReference type="InterPro" id="IPR037682">
    <property type="entry name" value="TonB_C"/>
</dbReference>
<dbReference type="Gene3D" id="3.30.1150.10">
    <property type="match status" value="1"/>
</dbReference>
<keyword evidence="8" id="KW-1185">Reference proteome</keyword>
<sequence length="244" mass="27058">MSLSSVTSLTYGAIAVILLQTNVLSSEVDTYLLPIPSQKYQINLVEQVQPLTGIKTQFLQVQAPETNARKLVECLTKVRDSRINQNNSVSAIPVELNNSSPFNISTDSASSNTNVTNETTGNRQSVGTELIPPKIHHSSNSRADCFQGECSSKNPQAARRQTIESRVEVAVDTDDKGNVTNVRLLRSSGNRVVDEEHLRQARTWRLKPSPTGRQGVFVGTQDTLKDSCRSLELQERGLNRRRRQ</sequence>
<feature type="region of interest" description="Disordered" evidence="5">
    <location>
        <begin position="106"/>
        <end position="126"/>
    </location>
</feature>
<evidence type="ECO:0000256" key="4">
    <source>
        <dbReference type="ARBA" id="ARBA00023136"/>
    </source>
</evidence>
<dbReference type="Proteomes" id="UP000621307">
    <property type="component" value="Unassembled WGS sequence"/>
</dbReference>
<feature type="domain" description="TonB C-terminal" evidence="6">
    <location>
        <begin position="139"/>
        <end position="231"/>
    </location>
</feature>
<keyword evidence="3" id="KW-1133">Transmembrane helix</keyword>
<evidence type="ECO:0000259" key="6">
    <source>
        <dbReference type="PROSITE" id="PS52015"/>
    </source>
</evidence>
<dbReference type="SUPFAM" id="SSF74653">
    <property type="entry name" value="TolA/TonB C-terminal domain"/>
    <property type="match status" value="1"/>
</dbReference>
<evidence type="ECO:0000256" key="5">
    <source>
        <dbReference type="SAM" id="MobiDB-lite"/>
    </source>
</evidence>
<dbReference type="RefSeq" id="WP_190569443.1">
    <property type="nucleotide sequence ID" value="NZ_JACJQL010000038.1"/>
</dbReference>
<name>A0ABR8BJE5_9NOSO</name>
<dbReference type="Pfam" id="PF03544">
    <property type="entry name" value="TonB_C"/>
    <property type="match status" value="1"/>
</dbReference>
<evidence type="ECO:0000256" key="2">
    <source>
        <dbReference type="ARBA" id="ARBA00022692"/>
    </source>
</evidence>
<proteinExistence type="predicted"/>